<organism evidence="2 3">
    <name type="scientific">Clostridium taeniosporum</name>
    <dbReference type="NCBI Taxonomy" id="394958"/>
    <lineage>
        <taxon>Bacteria</taxon>
        <taxon>Bacillati</taxon>
        <taxon>Bacillota</taxon>
        <taxon>Clostridia</taxon>
        <taxon>Eubacteriales</taxon>
        <taxon>Clostridiaceae</taxon>
        <taxon>Clostridium</taxon>
    </lineage>
</organism>
<evidence type="ECO:0000313" key="3">
    <source>
        <dbReference type="Proteomes" id="UP000094652"/>
    </source>
</evidence>
<accession>A0A1D7XNU6</accession>
<dbReference type="Proteomes" id="UP000094652">
    <property type="component" value="Plasmid pCt2"/>
</dbReference>
<dbReference type="RefSeq" id="WP_069681132.1">
    <property type="nucleotide sequence ID" value="NZ_CP017255.2"/>
</dbReference>
<proteinExistence type="predicted"/>
<feature type="transmembrane region" description="Helical" evidence="1">
    <location>
        <begin position="158"/>
        <end position="180"/>
    </location>
</feature>
<keyword evidence="1" id="KW-1133">Transmembrane helix</keyword>
<evidence type="ECO:0000256" key="1">
    <source>
        <dbReference type="SAM" id="Phobius"/>
    </source>
</evidence>
<keyword evidence="1" id="KW-0472">Membrane</keyword>
<feature type="transmembrane region" description="Helical" evidence="1">
    <location>
        <begin position="20"/>
        <end position="38"/>
    </location>
</feature>
<feature type="transmembrane region" description="Helical" evidence="1">
    <location>
        <begin position="83"/>
        <end position="105"/>
    </location>
</feature>
<keyword evidence="3" id="KW-1185">Reference proteome</keyword>
<keyword evidence="1" id="KW-0812">Transmembrane</keyword>
<feature type="transmembrane region" description="Helical" evidence="1">
    <location>
        <begin position="231"/>
        <end position="260"/>
    </location>
</feature>
<dbReference type="EMBL" id="CP017255">
    <property type="protein sequence ID" value="AOR25013.1"/>
    <property type="molecule type" value="Genomic_DNA"/>
</dbReference>
<keyword evidence="2" id="KW-0614">Plasmid</keyword>
<protein>
    <submittedName>
        <fullName evidence="2">Uncharacterized protein</fullName>
    </submittedName>
</protein>
<evidence type="ECO:0000313" key="2">
    <source>
        <dbReference type="EMBL" id="AOR25013.1"/>
    </source>
</evidence>
<dbReference type="PANTHER" id="PTHR37305">
    <property type="entry name" value="INTEGRAL MEMBRANE PROTEIN-RELATED"/>
    <property type="match status" value="1"/>
</dbReference>
<geneLocation type="plasmid" evidence="3">
    <name>pct2</name>
</geneLocation>
<name>A0A1D7XNU6_9CLOT</name>
<reference evidence="3" key="1">
    <citation type="submission" date="2016-09" db="EMBL/GenBank/DDBJ databases">
        <title>Genomics of Clostridium taeniosporum, an organism which forms endospores with ribbon-like appendages.</title>
        <authorList>
            <person name="Walker J.R."/>
        </authorList>
    </citation>
    <scope>NUCLEOTIDE SEQUENCE [LARGE SCALE GENOMIC DNA]</scope>
    <source>
        <strain evidence="3">1/k</strain>
        <plasmid evidence="3">Plasmid pct2</plasmid>
    </source>
</reference>
<sequence length="267" mass="30834">MIIKFLKNELIKMTHSKRNYVLIGCLIFMILSIVYITFMNQKNIINNMPQIQNLSEERKQDILNMNTAAYLRLFATEFVFRPIVPYFIFFMVVFSVELFGTDLFSGNMKFFMNIDKKGINIFIAKVLSLFVYALFIVALNIILGFVLSSLFFSVSFNGLFRIIIIYLSSIIPVVTFSLIIGLISMYIQNKKVSLVIGISSSILLTVVDRITNTRNFSPIGILGIMDNIRPLNIHLSQLCISNMVSIIYLIVFYFIGVYIFKNREFNY</sequence>
<dbReference type="PANTHER" id="PTHR37305:SF1">
    <property type="entry name" value="MEMBRANE PROTEIN"/>
    <property type="match status" value="1"/>
</dbReference>
<gene>
    <name evidence="2" type="ORF">BGI42_14800</name>
</gene>
<feature type="transmembrane region" description="Helical" evidence="1">
    <location>
        <begin position="126"/>
        <end position="152"/>
    </location>
</feature>
<dbReference type="AlphaFoldDB" id="A0A1D7XNU6"/>
<dbReference type="OrthoDB" id="1892945at2"/>
<dbReference type="KEGG" id="ctae:BGI42_14800"/>